<feature type="transmembrane region" description="Helical" evidence="1">
    <location>
        <begin position="259"/>
        <end position="276"/>
    </location>
</feature>
<feature type="transmembrane region" description="Helical" evidence="1">
    <location>
        <begin position="114"/>
        <end position="132"/>
    </location>
</feature>
<keyword evidence="4" id="KW-1185">Reference proteome</keyword>
<dbReference type="PANTHER" id="PTHR11161">
    <property type="entry name" value="O-ACYLTRANSFERASE"/>
    <property type="match status" value="1"/>
</dbReference>
<feature type="transmembrane region" description="Helical" evidence="1">
    <location>
        <begin position="329"/>
        <end position="351"/>
    </location>
</feature>
<feature type="domain" description="Acyltransferase 3" evidence="2">
    <location>
        <begin position="27"/>
        <end position="417"/>
    </location>
</feature>
<name>E9GAZ3_DAPPU</name>
<protein>
    <recommendedName>
        <fullName evidence="2">Acyltransferase 3 domain-containing protein</fullName>
    </recommendedName>
</protein>
<evidence type="ECO:0000259" key="2">
    <source>
        <dbReference type="Pfam" id="PF01757"/>
    </source>
</evidence>
<dbReference type="OMA" id="FYVMSYA"/>
<organism evidence="3 4">
    <name type="scientific">Daphnia pulex</name>
    <name type="common">Water flea</name>
    <dbReference type="NCBI Taxonomy" id="6669"/>
    <lineage>
        <taxon>Eukaryota</taxon>
        <taxon>Metazoa</taxon>
        <taxon>Ecdysozoa</taxon>
        <taxon>Arthropoda</taxon>
        <taxon>Crustacea</taxon>
        <taxon>Branchiopoda</taxon>
        <taxon>Diplostraca</taxon>
        <taxon>Cladocera</taxon>
        <taxon>Anomopoda</taxon>
        <taxon>Daphniidae</taxon>
        <taxon>Daphnia</taxon>
    </lineage>
</organism>
<reference evidence="3 4" key="1">
    <citation type="journal article" date="2011" name="Science">
        <title>The ecoresponsive genome of Daphnia pulex.</title>
        <authorList>
            <person name="Colbourne J.K."/>
            <person name="Pfrender M.E."/>
            <person name="Gilbert D."/>
            <person name="Thomas W.K."/>
            <person name="Tucker A."/>
            <person name="Oakley T.H."/>
            <person name="Tokishita S."/>
            <person name="Aerts A."/>
            <person name="Arnold G.J."/>
            <person name="Basu M.K."/>
            <person name="Bauer D.J."/>
            <person name="Caceres C.E."/>
            <person name="Carmel L."/>
            <person name="Casola C."/>
            <person name="Choi J.H."/>
            <person name="Detter J.C."/>
            <person name="Dong Q."/>
            <person name="Dusheyko S."/>
            <person name="Eads B.D."/>
            <person name="Frohlich T."/>
            <person name="Geiler-Samerotte K.A."/>
            <person name="Gerlach D."/>
            <person name="Hatcher P."/>
            <person name="Jogdeo S."/>
            <person name="Krijgsveld J."/>
            <person name="Kriventseva E.V."/>
            <person name="Kultz D."/>
            <person name="Laforsch C."/>
            <person name="Lindquist E."/>
            <person name="Lopez J."/>
            <person name="Manak J.R."/>
            <person name="Muller J."/>
            <person name="Pangilinan J."/>
            <person name="Patwardhan R.P."/>
            <person name="Pitluck S."/>
            <person name="Pritham E.J."/>
            <person name="Rechtsteiner A."/>
            <person name="Rho M."/>
            <person name="Rogozin I.B."/>
            <person name="Sakarya O."/>
            <person name="Salamov A."/>
            <person name="Schaack S."/>
            <person name="Shapiro H."/>
            <person name="Shiga Y."/>
            <person name="Skalitzky C."/>
            <person name="Smith Z."/>
            <person name="Souvorov A."/>
            <person name="Sung W."/>
            <person name="Tang Z."/>
            <person name="Tsuchiya D."/>
            <person name="Tu H."/>
            <person name="Vos H."/>
            <person name="Wang M."/>
            <person name="Wolf Y.I."/>
            <person name="Yamagata H."/>
            <person name="Yamada T."/>
            <person name="Ye Y."/>
            <person name="Shaw J.R."/>
            <person name="Andrews J."/>
            <person name="Crease T.J."/>
            <person name="Tang H."/>
            <person name="Lucas S.M."/>
            <person name="Robertson H.M."/>
            <person name="Bork P."/>
            <person name="Koonin E.V."/>
            <person name="Zdobnov E.M."/>
            <person name="Grigoriev I.V."/>
            <person name="Lynch M."/>
            <person name="Boore J.L."/>
        </authorList>
    </citation>
    <scope>NUCLEOTIDE SEQUENCE [LARGE SCALE GENOMIC DNA]</scope>
</reference>
<proteinExistence type="predicted"/>
<dbReference type="InParanoid" id="E9GAZ3"/>
<feature type="transmembrane region" description="Helical" evidence="1">
    <location>
        <begin position="372"/>
        <end position="389"/>
    </location>
</feature>
<feature type="transmembrane region" description="Helical" evidence="1">
    <location>
        <begin position="209"/>
        <end position="239"/>
    </location>
</feature>
<feature type="transmembrane region" description="Helical" evidence="1">
    <location>
        <begin position="401"/>
        <end position="422"/>
    </location>
</feature>
<dbReference type="HOGENOM" id="CLU_007874_0_3_1"/>
<evidence type="ECO:0000313" key="4">
    <source>
        <dbReference type="Proteomes" id="UP000000305"/>
    </source>
</evidence>
<dbReference type="Proteomes" id="UP000000305">
    <property type="component" value="Unassembled WGS sequence"/>
</dbReference>
<keyword evidence="1" id="KW-0472">Membrane</keyword>
<dbReference type="FunCoup" id="E9GAZ3">
    <property type="interactions" value="11"/>
</dbReference>
<feature type="transmembrane region" description="Helical" evidence="1">
    <location>
        <begin position="74"/>
        <end position="94"/>
    </location>
</feature>
<dbReference type="KEGG" id="dpx:DAPPUDRAFT_48215"/>
<feature type="transmembrane region" description="Helical" evidence="1">
    <location>
        <begin position="32"/>
        <end position="54"/>
    </location>
</feature>
<dbReference type="EMBL" id="GL732537">
    <property type="protein sequence ID" value="EFX83347.1"/>
    <property type="molecule type" value="Genomic_DNA"/>
</dbReference>
<keyword evidence="1" id="KW-1133">Transmembrane helix</keyword>
<sequence>LLHCFSAKKNCKTLLSTEIAKDSLSCVHGIRVLSTCWIVLFHIGVSFGLLRTLYNKQTFIKNAFQWELQFLSNGFFAVDTFFLMSGLLVAFTQLRELDRKKGFFNLKKFYFRRYIRLTPVYATILAFLAKIGPHVATGPNWNLIQRISKCTRENWWMHLLYVNNVMHPYSISSPDYAFGESWYLACDMQMFLISPLFIYPIWRWKGAGLIWTAICLFVFLGTSASVFIAYDLIPTLLVFRPSFKPKMDTYYDKHYTDTTARIPPYLIGILLGWLLNTTQGRKIYINKYLVAAGWITATLLGLIVTYGMFPYLDEATVPVINPFIVVSYGVLHHSAWAITIGWIIFACTHGYGGFINRFLSWKLFLPFSRMSYAVYLIHVNLAISYGAQLRKPLYVSQLLTLTTSFGLFGLAFLFASVVTIMVEMPFLNLEKLFFPNNSQAPESKLT</sequence>
<dbReference type="eggNOG" id="KOG3700">
    <property type="taxonomic scope" value="Eukaryota"/>
</dbReference>
<dbReference type="PANTHER" id="PTHR11161:SF0">
    <property type="entry name" value="O-ACYLTRANSFERASE LIKE PROTEIN"/>
    <property type="match status" value="1"/>
</dbReference>
<keyword evidence="1" id="KW-0812">Transmembrane</keyword>
<dbReference type="InterPro" id="IPR052728">
    <property type="entry name" value="O2_lipid_transport_reg"/>
</dbReference>
<dbReference type="OrthoDB" id="10006435at2759"/>
<dbReference type="GO" id="GO:0016747">
    <property type="term" value="F:acyltransferase activity, transferring groups other than amino-acyl groups"/>
    <property type="evidence" value="ECO:0007669"/>
    <property type="project" value="InterPro"/>
</dbReference>
<feature type="transmembrane region" description="Helical" evidence="1">
    <location>
        <begin position="288"/>
        <end position="309"/>
    </location>
</feature>
<gene>
    <name evidence="3" type="ORF">DAPPUDRAFT_48215</name>
</gene>
<dbReference type="PhylomeDB" id="E9GAZ3"/>
<evidence type="ECO:0000313" key="3">
    <source>
        <dbReference type="EMBL" id="EFX83347.1"/>
    </source>
</evidence>
<dbReference type="InterPro" id="IPR002656">
    <property type="entry name" value="Acyl_transf_3_dom"/>
</dbReference>
<evidence type="ECO:0000256" key="1">
    <source>
        <dbReference type="SAM" id="Phobius"/>
    </source>
</evidence>
<feature type="non-terminal residue" evidence="3">
    <location>
        <position position="1"/>
    </location>
</feature>
<dbReference type="AlphaFoldDB" id="E9GAZ3"/>
<accession>E9GAZ3</accession>
<feature type="transmembrane region" description="Helical" evidence="1">
    <location>
        <begin position="182"/>
        <end position="202"/>
    </location>
</feature>
<dbReference type="Pfam" id="PF01757">
    <property type="entry name" value="Acyl_transf_3"/>
    <property type="match status" value="1"/>
</dbReference>